<gene>
    <name evidence="7" type="primary">tam_2</name>
    <name evidence="5" type="synonym">tam</name>
    <name evidence="7" type="ORF">BN1051_01383</name>
</gene>
<feature type="region of interest" description="Disordered" evidence="6">
    <location>
        <begin position="1"/>
        <end position="52"/>
    </location>
</feature>
<keyword evidence="3 5" id="KW-0808">Transferase</keyword>
<name>A0A078MRM9_9MICC</name>
<dbReference type="PATRIC" id="fig|1461584.3.peg.1370"/>
<dbReference type="CDD" id="cd02440">
    <property type="entry name" value="AdoMet_MTases"/>
    <property type="match status" value="1"/>
</dbReference>
<comment type="catalytic activity">
    <reaction evidence="5">
        <text>trans-aconitate + S-adenosyl-L-methionine = (E)-3-(methoxycarbonyl)pent-2-enedioate + S-adenosyl-L-homocysteine</text>
        <dbReference type="Rhea" id="RHEA:14969"/>
        <dbReference type="ChEBI" id="CHEBI:15708"/>
        <dbReference type="ChEBI" id="CHEBI:57470"/>
        <dbReference type="ChEBI" id="CHEBI:57856"/>
        <dbReference type="ChEBI" id="CHEBI:59789"/>
        <dbReference type="EC" id="2.1.1.144"/>
    </reaction>
</comment>
<evidence type="ECO:0000256" key="5">
    <source>
        <dbReference type="HAMAP-Rule" id="MF_00560"/>
    </source>
</evidence>
<evidence type="ECO:0000256" key="1">
    <source>
        <dbReference type="ARBA" id="ARBA00022490"/>
    </source>
</evidence>
<comment type="function">
    <text evidence="5">Catalyzes the S-adenosylmethionine monomethyl esterification of trans-aconitate.</text>
</comment>
<keyword evidence="2 5" id="KW-0489">Methyltransferase</keyword>
<accession>A0A078MRM9</accession>
<dbReference type="GO" id="GO:0030798">
    <property type="term" value="F:trans-aconitate 2-methyltransferase activity"/>
    <property type="evidence" value="ECO:0007669"/>
    <property type="project" value="UniProtKB-UniRule"/>
</dbReference>
<dbReference type="PANTHER" id="PTHR43861">
    <property type="entry name" value="TRANS-ACONITATE 2-METHYLTRANSFERASE-RELATED"/>
    <property type="match status" value="1"/>
</dbReference>
<reference evidence="7" key="1">
    <citation type="submission" date="2014-07" db="EMBL/GenBank/DDBJ databases">
        <authorList>
            <person name="Urmite Genomes Urmite Genomes"/>
        </authorList>
    </citation>
    <scope>NUCLEOTIDE SEQUENCE</scope>
    <source>
        <strain evidence="7">11W110_air</strain>
    </source>
</reference>
<dbReference type="InterPro" id="IPR023506">
    <property type="entry name" value="Trans-aconitate_MeTrfase"/>
</dbReference>
<dbReference type="EC" id="2.1.1.144" evidence="5"/>
<protein>
    <recommendedName>
        <fullName evidence="5">Trans-aconitate 2-methyltransferase</fullName>
        <ecNumber evidence="5">2.1.1.144</ecNumber>
    </recommendedName>
</protein>
<dbReference type="Pfam" id="PF13489">
    <property type="entry name" value="Methyltransf_23"/>
    <property type="match status" value="1"/>
</dbReference>
<dbReference type="PANTHER" id="PTHR43861:SF1">
    <property type="entry name" value="TRANS-ACONITATE 2-METHYLTRANSFERASE"/>
    <property type="match status" value="1"/>
</dbReference>
<dbReference type="HAMAP" id="MF_00560">
    <property type="entry name" value="Tran_acon_Me_trans"/>
    <property type="match status" value="1"/>
</dbReference>
<proteinExistence type="inferred from homology"/>
<keyword evidence="1 5" id="KW-0963">Cytoplasm</keyword>
<evidence type="ECO:0000313" key="7">
    <source>
        <dbReference type="EMBL" id="CEA08047.1"/>
    </source>
</evidence>
<dbReference type="InterPro" id="IPR029063">
    <property type="entry name" value="SAM-dependent_MTases_sf"/>
</dbReference>
<dbReference type="Gene3D" id="1.10.150.290">
    <property type="entry name" value="S-adenosyl-L-methionine-dependent methyltransferases"/>
    <property type="match status" value="1"/>
</dbReference>
<evidence type="ECO:0000256" key="2">
    <source>
        <dbReference type="ARBA" id="ARBA00022603"/>
    </source>
</evidence>
<feature type="compositionally biased region" description="Basic and acidic residues" evidence="6">
    <location>
        <begin position="12"/>
        <end position="31"/>
    </location>
</feature>
<keyword evidence="4 5" id="KW-0949">S-adenosyl-L-methionine</keyword>
<evidence type="ECO:0000256" key="3">
    <source>
        <dbReference type="ARBA" id="ARBA00022679"/>
    </source>
</evidence>
<comment type="subcellular location">
    <subcellularLocation>
        <location evidence="5">Cytoplasm</location>
    </subcellularLocation>
</comment>
<dbReference type="NCBIfam" id="NF010703">
    <property type="entry name" value="PRK14103.1"/>
    <property type="match status" value="1"/>
</dbReference>
<dbReference type="AlphaFoldDB" id="A0A078MRM9"/>
<dbReference type="GO" id="GO:0032259">
    <property type="term" value="P:methylation"/>
    <property type="evidence" value="ECO:0007669"/>
    <property type="project" value="UniProtKB-KW"/>
</dbReference>
<sequence>MEETESGNARIADARTRETVEPAEGQGEHGSGRRLGSGGEGADNPRKADTPLTWDPAKYQAYADLRDRPFFDLTARVGAEAPRRVVDLGCGSGHLTAALAGRWPDAEVIGLDSSPEMIEQARGLDGAPGNLRFDLAAIEDWMPDAATDVVVSNAALQWVPGHTELLSTWAAALAPGAWLAFQIPGNFDAPSHALMRALADSERWRPKLDGVLRHADAVAPLSDYLDLLLSAGWEADAWATAYQQVLQGEDPVLEWVRGTGFRPVMQALDAADLAEFEASYSAALRAAYPRRAWGTLFPFRRLFVVGHKPEQRRDT</sequence>
<dbReference type="InterPro" id="IPR023149">
    <property type="entry name" value="Trans_acon_MeTrfase_C"/>
</dbReference>
<dbReference type="Gene3D" id="3.40.50.150">
    <property type="entry name" value="Vaccinia Virus protein VP39"/>
    <property type="match status" value="1"/>
</dbReference>
<comment type="similarity">
    <text evidence="5">Belongs to the methyltransferase superfamily. Tam family.</text>
</comment>
<evidence type="ECO:0000256" key="4">
    <source>
        <dbReference type="ARBA" id="ARBA00022691"/>
    </source>
</evidence>
<dbReference type="SUPFAM" id="SSF53335">
    <property type="entry name" value="S-adenosyl-L-methionine-dependent methyltransferases"/>
    <property type="match status" value="1"/>
</dbReference>
<dbReference type="GO" id="GO:0005737">
    <property type="term" value="C:cytoplasm"/>
    <property type="evidence" value="ECO:0007669"/>
    <property type="project" value="UniProtKB-SubCell"/>
</dbReference>
<dbReference type="EMBL" id="LN483070">
    <property type="protein sequence ID" value="CEA08047.1"/>
    <property type="molecule type" value="Genomic_DNA"/>
</dbReference>
<evidence type="ECO:0000256" key="6">
    <source>
        <dbReference type="SAM" id="MobiDB-lite"/>
    </source>
</evidence>
<organism evidence="7">
    <name type="scientific">Arthrobacter saudimassiliensis</name>
    <dbReference type="NCBI Taxonomy" id="1461584"/>
    <lineage>
        <taxon>Bacteria</taxon>
        <taxon>Bacillati</taxon>
        <taxon>Actinomycetota</taxon>
        <taxon>Actinomycetes</taxon>
        <taxon>Micrococcales</taxon>
        <taxon>Micrococcaceae</taxon>
        <taxon>Arthrobacter</taxon>
    </lineage>
</organism>